<keyword evidence="8" id="KW-1185">Reference proteome</keyword>
<comment type="caution">
    <text evidence="7">The sequence shown here is derived from an EMBL/GenBank/DDBJ whole genome shotgun (WGS) entry which is preliminary data.</text>
</comment>
<dbReference type="InterPro" id="IPR006121">
    <property type="entry name" value="HMA_dom"/>
</dbReference>
<keyword evidence="2" id="KW-0479">Metal-binding</keyword>
<feature type="compositionally biased region" description="Low complexity" evidence="5">
    <location>
        <begin position="147"/>
        <end position="156"/>
    </location>
</feature>
<dbReference type="GO" id="GO:0046872">
    <property type="term" value="F:metal ion binding"/>
    <property type="evidence" value="ECO:0007669"/>
    <property type="project" value="UniProtKB-KW"/>
</dbReference>
<dbReference type="PANTHER" id="PTHR45868">
    <property type="entry name" value="HEAVY METAL-ASSOCIATED ISOPRENYLATED PLANT PROTEIN 33-RELATED"/>
    <property type="match status" value="1"/>
</dbReference>
<evidence type="ECO:0000313" key="8">
    <source>
        <dbReference type="Proteomes" id="UP001085076"/>
    </source>
</evidence>
<evidence type="ECO:0000256" key="2">
    <source>
        <dbReference type="ARBA" id="ARBA00022723"/>
    </source>
</evidence>
<evidence type="ECO:0000313" key="7">
    <source>
        <dbReference type="EMBL" id="KAJ0962742.1"/>
    </source>
</evidence>
<protein>
    <recommendedName>
        <fullName evidence="6">HMA domain-containing protein</fullName>
    </recommendedName>
</protein>
<sequence length="230" mass="26119">MTKDADFKLLEIKTIILKVNIDCDGCRLKVKKLLQRIEGVYTVSIDAECQKVTVSGNVDSATLIKKLARSGKHAELWSKKSSTQVNNKDQRKQNIMQSLKAFKNHDNFSSDEDEDCEDDDALRFLESKMKNQLTNGKKNGHIGGLHQPQQQQQQQQGRNQAAMMMNLQGNQNYSSSLMNLRDHNSNVMMPQIVYNKATQMPLLTGYYYNGSSDYETHLFSDENTNGCVVM</sequence>
<dbReference type="OrthoDB" id="689350at2759"/>
<evidence type="ECO:0000256" key="3">
    <source>
        <dbReference type="ARBA" id="ARBA00023289"/>
    </source>
</evidence>
<dbReference type="Proteomes" id="UP001085076">
    <property type="component" value="Miscellaneous, Linkage group lg09"/>
</dbReference>
<dbReference type="PROSITE" id="PS50846">
    <property type="entry name" value="HMA_2"/>
    <property type="match status" value="1"/>
</dbReference>
<evidence type="ECO:0000256" key="4">
    <source>
        <dbReference type="ARBA" id="ARBA00024045"/>
    </source>
</evidence>
<keyword evidence="3" id="KW-0636">Prenylation</keyword>
<gene>
    <name evidence="7" type="ORF">J5N97_027864</name>
</gene>
<reference evidence="7" key="2">
    <citation type="journal article" date="2022" name="Hortic Res">
        <title>The genome of Dioscorea zingiberensis sheds light on the biosynthesis, origin and evolution of the medicinally important diosgenin saponins.</title>
        <authorList>
            <person name="Li Y."/>
            <person name="Tan C."/>
            <person name="Li Z."/>
            <person name="Guo J."/>
            <person name="Li S."/>
            <person name="Chen X."/>
            <person name="Wang C."/>
            <person name="Dai X."/>
            <person name="Yang H."/>
            <person name="Song W."/>
            <person name="Hou L."/>
            <person name="Xu J."/>
            <person name="Tong Z."/>
            <person name="Xu A."/>
            <person name="Yuan X."/>
            <person name="Wang W."/>
            <person name="Yang Q."/>
            <person name="Chen L."/>
            <person name="Sun Z."/>
            <person name="Wang K."/>
            <person name="Pan B."/>
            <person name="Chen J."/>
            <person name="Bao Y."/>
            <person name="Liu F."/>
            <person name="Qi X."/>
            <person name="Gang D.R."/>
            <person name="Wen J."/>
            <person name="Li J."/>
        </authorList>
    </citation>
    <scope>NUCLEOTIDE SEQUENCE</scope>
    <source>
        <strain evidence="7">Dzin_1.0</strain>
    </source>
</reference>
<dbReference type="Pfam" id="PF00403">
    <property type="entry name" value="HMA"/>
    <property type="match status" value="1"/>
</dbReference>
<dbReference type="EMBL" id="JAGGNH010000009">
    <property type="protein sequence ID" value="KAJ0962742.1"/>
    <property type="molecule type" value="Genomic_DNA"/>
</dbReference>
<dbReference type="CDD" id="cd00371">
    <property type="entry name" value="HMA"/>
    <property type="match status" value="1"/>
</dbReference>
<evidence type="ECO:0000259" key="6">
    <source>
        <dbReference type="PROSITE" id="PS50846"/>
    </source>
</evidence>
<dbReference type="PANTHER" id="PTHR45868:SF19">
    <property type="entry name" value="HEAVY METAL-ASSOCIATED ISOPRENYLATED PLANT PROTEIN 37"/>
    <property type="match status" value="1"/>
</dbReference>
<evidence type="ECO:0000256" key="1">
    <source>
        <dbReference type="ARBA" id="ARBA00022481"/>
    </source>
</evidence>
<proteinExistence type="inferred from homology"/>
<name>A0A9D5BYB8_9LILI</name>
<dbReference type="Gene3D" id="3.30.70.100">
    <property type="match status" value="1"/>
</dbReference>
<evidence type="ECO:0000256" key="5">
    <source>
        <dbReference type="SAM" id="MobiDB-lite"/>
    </source>
</evidence>
<feature type="domain" description="HMA" evidence="6">
    <location>
        <begin position="12"/>
        <end position="75"/>
    </location>
</feature>
<dbReference type="AlphaFoldDB" id="A0A9D5BYB8"/>
<comment type="similarity">
    <text evidence="4">Belongs to the HIPP family.</text>
</comment>
<organism evidence="7 8">
    <name type="scientific">Dioscorea zingiberensis</name>
    <dbReference type="NCBI Taxonomy" id="325984"/>
    <lineage>
        <taxon>Eukaryota</taxon>
        <taxon>Viridiplantae</taxon>
        <taxon>Streptophyta</taxon>
        <taxon>Embryophyta</taxon>
        <taxon>Tracheophyta</taxon>
        <taxon>Spermatophyta</taxon>
        <taxon>Magnoliopsida</taxon>
        <taxon>Liliopsida</taxon>
        <taxon>Dioscoreales</taxon>
        <taxon>Dioscoreaceae</taxon>
        <taxon>Dioscorea</taxon>
    </lineage>
</organism>
<keyword evidence="1" id="KW-0488">Methylation</keyword>
<reference evidence="7" key="1">
    <citation type="submission" date="2021-03" db="EMBL/GenBank/DDBJ databases">
        <authorList>
            <person name="Li Z."/>
            <person name="Yang C."/>
        </authorList>
    </citation>
    <scope>NUCLEOTIDE SEQUENCE</scope>
    <source>
        <strain evidence="7">Dzin_1.0</strain>
        <tissue evidence="7">Leaf</tissue>
    </source>
</reference>
<dbReference type="InterPro" id="IPR036163">
    <property type="entry name" value="HMA_dom_sf"/>
</dbReference>
<accession>A0A9D5BYB8</accession>
<keyword evidence="3" id="KW-0449">Lipoprotein</keyword>
<dbReference type="SUPFAM" id="SSF55008">
    <property type="entry name" value="HMA, heavy metal-associated domain"/>
    <property type="match status" value="1"/>
</dbReference>
<feature type="region of interest" description="Disordered" evidence="5">
    <location>
        <begin position="133"/>
        <end position="159"/>
    </location>
</feature>